<protein>
    <recommendedName>
        <fullName evidence="9">Carbohydrate sulfotransferase</fullName>
        <ecNumber evidence="9">2.8.2.-</ecNumber>
    </recommendedName>
</protein>
<dbReference type="InterPro" id="IPR005331">
    <property type="entry name" value="Sulfotransferase"/>
</dbReference>
<evidence type="ECO:0000256" key="2">
    <source>
        <dbReference type="ARBA" id="ARBA00006339"/>
    </source>
</evidence>
<dbReference type="GeneID" id="119732515"/>
<sequence>MALKQLQSSVSYRRCFKRTAFIFVLAAVCLIVSGASYHHAKVKTAISAALTSLSTKPDMPSNSPFTEETRNVSYSNELQLLAGNHSDSVQQILKKLFTAGQKRKPDKHFMEEQAFVQFQRKKTLRQACRRHPYVMQREQSSGQFFVMEKSQILYCSVPKTGCTNWKRVFMVLEGDRPNTENISGNDAHFSNNFKQLSHRRLLRDIRKYDAYTKFLQVRHPFVRLISAYRNKISGETPLVNQGEEFGQMAEYIVRKYRRGAGIEDYNLSTLHVTWAEWIRYLTDPTERRDFNAHWREVYKLCLPCRINYDFIGNLETVGSDSGFMLDHLGLADLHFPSSRAAYLHDSEKRGEALFDQYFGNVSREDIQRLYDIYKVDFELFGFEKPWQLY</sequence>
<dbReference type="OrthoDB" id="2019940at2759"/>
<dbReference type="PANTHER" id="PTHR12137:SF54">
    <property type="entry name" value="CARBOHYDRATE SULFOTRANSFERASE"/>
    <property type="match status" value="1"/>
</dbReference>
<dbReference type="GO" id="GO:0000139">
    <property type="term" value="C:Golgi membrane"/>
    <property type="evidence" value="ECO:0007669"/>
    <property type="project" value="UniProtKB-SubCell"/>
</dbReference>
<dbReference type="PANTHER" id="PTHR12137">
    <property type="entry name" value="CARBOHYDRATE SULFOTRANSFERASE"/>
    <property type="match status" value="1"/>
</dbReference>
<dbReference type="EC" id="2.8.2.-" evidence="9"/>
<keyword evidence="11" id="KW-1185">Reference proteome</keyword>
<keyword evidence="3 9" id="KW-0808">Transferase</keyword>
<reference evidence="10" key="1">
    <citation type="submission" date="2022-11" db="UniProtKB">
        <authorList>
            <consortium name="EnsemblMetazoa"/>
        </authorList>
    </citation>
    <scope>IDENTIFICATION</scope>
</reference>
<evidence type="ECO:0000256" key="8">
    <source>
        <dbReference type="ARBA" id="ARBA00023180"/>
    </source>
</evidence>
<dbReference type="EnsemblMetazoa" id="XM_038206070.1">
    <property type="protein sequence ID" value="XP_038061998.1"/>
    <property type="gene ID" value="LOC119732515"/>
</dbReference>
<dbReference type="RefSeq" id="XP_038061999.1">
    <property type="nucleotide sequence ID" value="XM_038206071.1"/>
</dbReference>
<evidence type="ECO:0000256" key="7">
    <source>
        <dbReference type="ARBA" id="ARBA00023136"/>
    </source>
</evidence>
<dbReference type="EnsemblMetazoa" id="XM_038206071.1">
    <property type="protein sequence ID" value="XP_038061999.1"/>
    <property type="gene ID" value="LOC119732515"/>
</dbReference>
<keyword evidence="6 9" id="KW-0333">Golgi apparatus</keyword>
<keyword evidence="5" id="KW-1133">Transmembrane helix</keyword>
<name>A0A914AF53_PATMI</name>
<dbReference type="AlphaFoldDB" id="A0A914AF53"/>
<dbReference type="Proteomes" id="UP000887568">
    <property type="component" value="Unplaced"/>
</dbReference>
<dbReference type="OMA" id="MYTGQKY"/>
<dbReference type="RefSeq" id="XP_038061998.1">
    <property type="nucleotide sequence ID" value="XM_038206070.1"/>
</dbReference>
<evidence type="ECO:0000256" key="9">
    <source>
        <dbReference type="RuleBase" id="RU364020"/>
    </source>
</evidence>
<dbReference type="Pfam" id="PF03567">
    <property type="entry name" value="Sulfotransfer_2"/>
    <property type="match status" value="1"/>
</dbReference>
<proteinExistence type="inferred from homology"/>
<accession>A0A914AF53</accession>
<evidence type="ECO:0000256" key="4">
    <source>
        <dbReference type="ARBA" id="ARBA00022692"/>
    </source>
</evidence>
<keyword evidence="7" id="KW-0472">Membrane</keyword>
<dbReference type="InterPro" id="IPR018011">
    <property type="entry name" value="Carb_sulfotrans_8-10"/>
</dbReference>
<evidence type="ECO:0000313" key="11">
    <source>
        <dbReference type="Proteomes" id="UP000887568"/>
    </source>
</evidence>
<evidence type="ECO:0000256" key="3">
    <source>
        <dbReference type="ARBA" id="ARBA00022679"/>
    </source>
</evidence>
<organism evidence="10 11">
    <name type="scientific">Patiria miniata</name>
    <name type="common">Bat star</name>
    <name type="synonym">Asterina miniata</name>
    <dbReference type="NCBI Taxonomy" id="46514"/>
    <lineage>
        <taxon>Eukaryota</taxon>
        <taxon>Metazoa</taxon>
        <taxon>Echinodermata</taxon>
        <taxon>Eleutherozoa</taxon>
        <taxon>Asterozoa</taxon>
        <taxon>Asteroidea</taxon>
        <taxon>Valvatacea</taxon>
        <taxon>Valvatida</taxon>
        <taxon>Asterinidae</taxon>
        <taxon>Patiria</taxon>
    </lineage>
</organism>
<keyword evidence="8 9" id="KW-0325">Glycoprotein</keyword>
<keyword evidence="9" id="KW-0735">Signal-anchor</keyword>
<comment type="subcellular location">
    <subcellularLocation>
        <location evidence="1 9">Golgi apparatus membrane</location>
        <topology evidence="1 9">Single-pass type II membrane protein</topology>
    </subcellularLocation>
</comment>
<dbReference type="GO" id="GO:0008146">
    <property type="term" value="F:sulfotransferase activity"/>
    <property type="evidence" value="ECO:0007669"/>
    <property type="project" value="InterPro"/>
</dbReference>
<evidence type="ECO:0000256" key="5">
    <source>
        <dbReference type="ARBA" id="ARBA00022989"/>
    </source>
</evidence>
<comment type="similarity">
    <text evidence="2 9">Belongs to the sulfotransferase 2 family.</text>
</comment>
<evidence type="ECO:0000313" key="10">
    <source>
        <dbReference type="EnsemblMetazoa" id="XP_038061999.1"/>
    </source>
</evidence>
<evidence type="ECO:0000256" key="1">
    <source>
        <dbReference type="ARBA" id="ARBA00004323"/>
    </source>
</evidence>
<dbReference type="GO" id="GO:0016051">
    <property type="term" value="P:carbohydrate biosynthetic process"/>
    <property type="evidence" value="ECO:0007669"/>
    <property type="project" value="InterPro"/>
</dbReference>
<evidence type="ECO:0000256" key="6">
    <source>
        <dbReference type="ARBA" id="ARBA00023034"/>
    </source>
</evidence>
<keyword evidence="4" id="KW-0812">Transmembrane</keyword>
<keyword evidence="9" id="KW-0119">Carbohydrate metabolism</keyword>